<dbReference type="Pfam" id="PF00817">
    <property type="entry name" value="IMS"/>
    <property type="match status" value="1"/>
</dbReference>
<dbReference type="PROSITE" id="PS50173">
    <property type="entry name" value="UMUC"/>
    <property type="match status" value="1"/>
</dbReference>
<name>A0ABV1NVI8_9ACTN</name>
<evidence type="ECO:0000256" key="2">
    <source>
        <dbReference type="ARBA" id="ARBA00025589"/>
    </source>
</evidence>
<keyword evidence="4" id="KW-0515">Mutator protein</keyword>
<evidence type="ECO:0000256" key="4">
    <source>
        <dbReference type="HAMAP-Rule" id="MF_01113"/>
    </source>
</evidence>
<dbReference type="RefSeq" id="WP_349803899.1">
    <property type="nucleotide sequence ID" value="NZ_JBEGDP010000003.1"/>
</dbReference>
<evidence type="ECO:0000313" key="7">
    <source>
        <dbReference type="Proteomes" id="UP001482520"/>
    </source>
</evidence>
<dbReference type="NCBIfam" id="NF002677">
    <property type="entry name" value="PRK02406.1"/>
    <property type="match status" value="1"/>
</dbReference>
<dbReference type="SUPFAM" id="SSF56672">
    <property type="entry name" value="DNA/RNA polymerases"/>
    <property type="match status" value="1"/>
</dbReference>
<keyword evidence="4" id="KW-0479">Metal-binding</keyword>
<dbReference type="Gene3D" id="3.30.70.270">
    <property type="match status" value="1"/>
</dbReference>
<comment type="cofactor">
    <cofactor evidence="4">
        <name>Mg(2+)</name>
        <dbReference type="ChEBI" id="CHEBI:18420"/>
    </cofactor>
    <text evidence="4">Binds 2 magnesium ions per subunit.</text>
</comment>
<keyword evidence="4" id="KW-0239">DNA-directed DNA polymerase</keyword>
<organism evidence="6 7">
    <name type="scientific">Nocardioides kribbensis</name>
    <dbReference type="NCBI Taxonomy" id="305517"/>
    <lineage>
        <taxon>Bacteria</taxon>
        <taxon>Bacillati</taxon>
        <taxon>Actinomycetota</taxon>
        <taxon>Actinomycetes</taxon>
        <taxon>Propionibacteriales</taxon>
        <taxon>Nocardioidaceae</taxon>
        <taxon>Nocardioides</taxon>
    </lineage>
</organism>
<sequence length="391" mass="41891">MTPILHVDMDAFYASVALRERPDLRDLPVAVGGAHRGVVLAASYPARAHGVRSAMPMSRARRLCPQLVVLAPDFELIGSVSRAVHECFRRITPLVEVLSADEAFLDVGGAGRRLGPPEVVAELVRATVHDEQGITCSVGVAATVSVAKLASRLAKPDGVVVVAPEDVPRMLHPLDVGLLYGVGDKTRARLQRLGLRTVGDVARTPRAALHELVGARQADHLLALAWGTDRGELVVGRAPGFGGGEPDSSMGAQHTFGRDVADRDGVLRELLRLTTSVTGRMRGRDLVGRTVAITVRSTDFTTVSRSRTLAEPTDVTREVYETAVALFDALGPQRRAVRLVGVRVEGLGPRGAVHHQHVLGERERGWSEADRAVDRATRRFGGAAVRPASLL</sequence>
<evidence type="ECO:0000259" key="5">
    <source>
        <dbReference type="PROSITE" id="PS50173"/>
    </source>
</evidence>
<dbReference type="CDD" id="cd03586">
    <property type="entry name" value="PolY_Pol_IV_kappa"/>
    <property type="match status" value="1"/>
</dbReference>
<dbReference type="InterPro" id="IPR001126">
    <property type="entry name" value="UmuC"/>
</dbReference>
<dbReference type="InterPro" id="IPR043128">
    <property type="entry name" value="Rev_trsase/Diguanyl_cyclase"/>
</dbReference>
<protein>
    <recommendedName>
        <fullName evidence="4">DNA polymerase IV</fullName>
        <shortName evidence="4">Pol IV</shortName>
        <ecNumber evidence="4">2.7.7.7</ecNumber>
    </recommendedName>
</protein>
<dbReference type="HAMAP" id="MF_01113">
    <property type="entry name" value="DNApol_IV"/>
    <property type="match status" value="1"/>
</dbReference>
<dbReference type="SUPFAM" id="SSF100879">
    <property type="entry name" value="Lesion bypass DNA polymerase (Y-family), little finger domain"/>
    <property type="match status" value="1"/>
</dbReference>
<dbReference type="Pfam" id="PF11799">
    <property type="entry name" value="IMS_C"/>
    <property type="match status" value="1"/>
</dbReference>
<dbReference type="EC" id="2.7.7.7" evidence="4"/>
<feature type="domain" description="UmuC" evidence="5">
    <location>
        <begin position="4"/>
        <end position="183"/>
    </location>
</feature>
<gene>
    <name evidence="4 6" type="primary">dinB</name>
    <name evidence="6" type="ORF">V6R90_04405</name>
</gene>
<keyword evidence="4" id="KW-0238">DNA-binding</keyword>
<dbReference type="InterPro" id="IPR043502">
    <property type="entry name" value="DNA/RNA_pol_sf"/>
</dbReference>
<dbReference type="Gene3D" id="3.40.1170.60">
    <property type="match status" value="1"/>
</dbReference>
<dbReference type="Proteomes" id="UP001482520">
    <property type="component" value="Unassembled WGS sequence"/>
</dbReference>
<keyword evidence="4" id="KW-0227">DNA damage</keyword>
<comment type="similarity">
    <text evidence="1 4">Belongs to the DNA polymerase type-Y family.</text>
</comment>
<keyword evidence="4" id="KW-0460">Magnesium</keyword>
<feature type="site" description="Substrate discrimination" evidence="4">
    <location>
        <position position="13"/>
    </location>
</feature>
<feature type="binding site" evidence="4">
    <location>
        <position position="101"/>
    </location>
    <ligand>
        <name>Mg(2+)</name>
        <dbReference type="ChEBI" id="CHEBI:18420"/>
    </ligand>
</feature>
<dbReference type="InterPro" id="IPR017961">
    <property type="entry name" value="DNA_pol_Y-fam_little_finger"/>
</dbReference>
<accession>A0ABV1NVI8</accession>
<keyword evidence="4" id="KW-0234">DNA repair</keyword>
<dbReference type="InterPro" id="IPR022880">
    <property type="entry name" value="DNApol_IV"/>
</dbReference>
<comment type="caution">
    <text evidence="6">The sequence shown here is derived from an EMBL/GenBank/DDBJ whole genome shotgun (WGS) entry which is preliminary data.</text>
</comment>
<dbReference type="InterPro" id="IPR036775">
    <property type="entry name" value="DNA_pol_Y-fam_lit_finger_sf"/>
</dbReference>
<feature type="binding site" evidence="4">
    <location>
        <position position="8"/>
    </location>
    <ligand>
        <name>Mg(2+)</name>
        <dbReference type="ChEBI" id="CHEBI:18420"/>
    </ligand>
</feature>
<dbReference type="PANTHER" id="PTHR11076">
    <property type="entry name" value="DNA REPAIR POLYMERASE UMUC / TRANSFERASE FAMILY MEMBER"/>
    <property type="match status" value="1"/>
</dbReference>
<comment type="function">
    <text evidence="2 4">Poorly processive, error-prone DNA polymerase involved in untargeted mutagenesis. Copies undamaged DNA at stalled replication forks, which arise in vivo from mismatched or misaligned primer ends. These misaligned primers can be extended by PolIV. Exhibits no 3'-5' exonuclease (proofreading) activity. May be involved in translesional synthesis, in conjunction with the beta clamp from PolIII.</text>
</comment>
<comment type="subcellular location">
    <subcellularLocation>
        <location evidence="4">Cytoplasm</location>
    </subcellularLocation>
</comment>
<dbReference type="InterPro" id="IPR050116">
    <property type="entry name" value="DNA_polymerase-Y"/>
</dbReference>
<keyword evidence="4 6" id="KW-0808">Transferase</keyword>
<keyword evidence="7" id="KW-1185">Reference proteome</keyword>
<dbReference type="Gene3D" id="3.30.1490.100">
    <property type="entry name" value="DNA polymerase, Y-family, little finger domain"/>
    <property type="match status" value="1"/>
</dbReference>
<evidence type="ECO:0000313" key="6">
    <source>
        <dbReference type="EMBL" id="MEQ7846511.1"/>
    </source>
</evidence>
<dbReference type="GO" id="GO:0003887">
    <property type="term" value="F:DNA-directed DNA polymerase activity"/>
    <property type="evidence" value="ECO:0007669"/>
    <property type="project" value="UniProtKB-EC"/>
</dbReference>
<comment type="catalytic activity">
    <reaction evidence="3 4">
        <text>DNA(n) + a 2'-deoxyribonucleoside 5'-triphosphate = DNA(n+1) + diphosphate</text>
        <dbReference type="Rhea" id="RHEA:22508"/>
        <dbReference type="Rhea" id="RHEA-COMP:17339"/>
        <dbReference type="Rhea" id="RHEA-COMP:17340"/>
        <dbReference type="ChEBI" id="CHEBI:33019"/>
        <dbReference type="ChEBI" id="CHEBI:61560"/>
        <dbReference type="ChEBI" id="CHEBI:173112"/>
        <dbReference type="EC" id="2.7.7.7"/>
    </reaction>
</comment>
<evidence type="ECO:0000256" key="1">
    <source>
        <dbReference type="ARBA" id="ARBA00010945"/>
    </source>
</evidence>
<keyword evidence="4" id="KW-0235">DNA replication</keyword>
<reference evidence="6 7" key="1">
    <citation type="submission" date="2024-02" db="EMBL/GenBank/DDBJ databases">
        <title>Full genome sequence of Nocardioides kribbensis.</title>
        <authorList>
            <person name="Poletto B.L."/>
            <person name="Silva G."/>
            <person name="Galante D."/>
            <person name="Campos K.R."/>
            <person name="Santos M.B.N."/>
            <person name="Sacchi C.T."/>
        </authorList>
    </citation>
    <scope>NUCLEOTIDE SEQUENCE [LARGE SCALE GENOMIC DNA]</scope>
    <source>
        <strain evidence="6 7">O4R</strain>
    </source>
</reference>
<evidence type="ECO:0000256" key="3">
    <source>
        <dbReference type="ARBA" id="ARBA00049244"/>
    </source>
</evidence>
<dbReference type="EMBL" id="JBEGDP010000003">
    <property type="protein sequence ID" value="MEQ7846511.1"/>
    <property type="molecule type" value="Genomic_DNA"/>
</dbReference>
<keyword evidence="4 6" id="KW-0548">Nucleotidyltransferase</keyword>
<comment type="subunit">
    <text evidence="4">Monomer.</text>
</comment>
<proteinExistence type="inferred from homology"/>
<feature type="active site" evidence="4">
    <location>
        <position position="102"/>
    </location>
</feature>
<dbReference type="PANTHER" id="PTHR11076:SF33">
    <property type="entry name" value="DNA POLYMERASE KAPPA"/>
    <property type="match status" value="1"/>
</dbReference>
<keyword evidence="4" id="KW-0963">Cytoplasm</keyword>
<dbReference type="Gene3D" id="1.10.150.20">
    <property type="entry name" value="5' to 3' exonuclease, C-terminal subdomain"/>
    <property type="match status" value="1"/>
</dbReference>